<dbReference type="PROSITE" id="PS00108">
    <property type="entry name" value="PROTEIN_KINASE_ST"/>
    <property type="match status" value="1"/>
</dbReference>
<name>A0AAD4NEG3_9BILA</name>
<gene>
    <name evidence="12" type="ORF">DdX_04188</name>
</gene>
<evidence type="ECO:0000259" key="10">
    <source>
        <dbReference type="PROSITE" id="PS50011"/>
    </source>
</evidence>
<dbReference type="InterPro" id="IPR017441">
    <property type="entry name" value="Protein_kinase_ATP_BS"/>
</dbReference>
<dbReference type="InterPro" id="IPR033701">
    <property type="entry name" value="POLO_box_1"/>
</dbReference>
<feature type="domain" description="Protein kinase" evidence="10">
    <location>
        <begin position="46"/>
        <end position="302"/>
    </location>
</feature>
<dbReference type="InterPro" id="IPR011009">
    <property type="entry name" value="Kinase-like_dom_sf"/>
</dbReference>
<keyword evidence="4 7" id="KW-0547">Nucleotide-binding</keyword>
<keyword evidence="2 8" id="KW-0723">Serine/threonine-protein kinase</keyword>
<comment type="similarity">
    <text evidence="8">Belongs to the protein kinase superfamily. Ser/Thr protein kinase family. CDC5/Polo subfamily.</text>
</comment>
<dbReference type="SUPFAM" id="SSF82615">
    <property type="entry name" value="Polo-box domain"/>
    <property type="match status" value="2"/>
</dbReference>
<dbReference type="PROSITE" id="PS50078">
    <property type="entry name" value="POLO_BOX"/>
    <property type="match status" value="1"/>
</dbReference>
<keyword evidence="5 8" id="KW-0418">Kinase</keyword>
<organism evidence="12 13">
    <name type="scientific">Ditylenchus destructor</name>
    <dbReference type="NCBI Taxonomy" id="166010"/>
    <lineage>
        <taxon>Eukaryota</taxon>
        <taxon>Metazoa</taxon>
        <taxon>Ecdysozoa</taxon>
        <taxon>Nematoda</taxon>
        <taxon>Chromadorea</taxon>
        <taxon>Rhabditida</taxon>
        <taxon>Tylenchina</taxon>
        <taxon>Tylenchomorpha</taxon>
        <taxon>Sphaerularioidea</taxon>
        <taxon>Anguinidae</taxon>
        <taxon>Anguininae</taxon>
        <taxon>Ditylenchus</taxon>
    </lineage>
</organism>
<dbReference type="EMBL" id="JAKKPZ010000004">
    <property type="protein sequence ID" value="KAI1721901.1"/>
    <property type="molecule type" value="Genomic_DNA"/>
</dbReference>
<comment type="catalytic activity">
    <reaction evidence="8">
        <text>L-threonyl-[protein] + ATP = O-phospho-L-threonyl-[protein] + ADP + H(+)</text>
        <dbReference type="Rhea" id="RHEA:46608"/>
        <dbReference type="Rhea" id="RHEA-COMP:11060"/>
        <dbReference type="Rhea" id="RHEA-COMP:11605"/>
        <dbReference type="ChEBI" id="CHEBI:15378"/>
        <dbReference type="ChEBI" id="CHEBI:30013"/>
        <dbReference type="ChEBI" id="CHEBI:30616"/>
        <dbReference type="ChEBI" id="CHEBI:61977"/>
        <dbReference type="ChEBI" id="CHEBI:456216"/>
        <dbReference type="EC" id="2.7.11.21"/>
    </reaction>
</comment>
<dbReference type="EC" id="2.7.11.21" evidence="8"/>
<dbReference type="GO" id="GO:0005634">
    <property type="term" value="C:nucleus"/>
    <property type="evidence" value="ECO:0007669"/>
    <property type="project" value="TreeGrafter"/>
</dbReference>
<dbReference type="Pfam" id="PF00069">
    <property type="entry name" value="Pkinase"/>
    <property type="match status" value="1"/>
</dbReference>
<dbReference type="GO" id="GO:0005737">
    <property type="term" value="C:cytoplasm"/>
    <property type="evidence" value="ECO:0007669"/>
    <property type="project" value="TreeGrafter"/>
</dbReference>
<dbReference type="PROSITE" id="PS00107">
    <property type="entry name" value="PROTEIN_KINASE_ATP"/>
    <property type="match status" value="1"/>
</dbReference>
<proteinExistence type="inferred from homology"/>
<dbReference type="PANTHER" id="PTHR24345:SF91">
    <property type="entry name" value="SERINE_THREONINE-PROTEIN KINASE PLK4"/>
    <property type="match status" value="1"/>
</dbReference>
<dbReference type="GO" id="GO:0000776">
    <property type="term" value="C:kinetochore"/>
    <property type="evidence" value="ECO:0007669"/>
    <property type="project" value="TreeGrafter"/>
</dbReference>
<dbReference type="InterPro" id="IPR008271">
    <property type="entry name" value="Ser/Thr_kinase_AS"/>
</dbReference>
<dbReference type="SUPFAM" id="SSF56112">
    <property type="entry name" value="Protein kinase-like (PK-like)"/>
    <property type="match status" value="1"/>
</dbReference>
<dbReference type="AlphaFoldDB" id="A0AAD4NEG3"/>
<feature type="compositionally biased region" description="Basic residues" evidence="9">
    <location>
        <begin position="539"/>
        <end position="550"/>
    </location>
</feature>
<dbReference type="InterPro" id="IPR036947">
    <property type="entry name" value="POLO_box_dom_sf"/>
</dbReference>
<evidence type="ECO:0000256" key="3">
    <source>
        <dbReference type="ARBA" id="ARBA00022679"/>
    </source>
</evidence>
<evidence type="ECO:0000259" key="11">
    <source>
        <dbReference type="PROSITE" id="PS50078"/>
    </source>
</evidence>
<dbReference type="FunFam" id="1.10.510.10:FF:000571">
    <property type="entry name" value="Maternal embryonic leucine zipper kinase"/>
    <property type="match status" value="1"/>
</dbReference>
<dbReference type="SMART" id="SM00220">
    <property type="entry name" value="S_TKc"/>
    <property type="match status" value="1"/>
</dbReference>
<accession>A0AAD4NEG3</accession>
<evidence type="ECO:0000256" key="1">
    <source>
        <dbReference type="ARBA" id="ARBA00001946"/>
    </source>
</evidence>
<feature type="binding site" evidence="7">
    <location>
        <position position="73"/>
    </location>
    <ligand>
        <name>ATP</name>
        <dbReference type="ChEBI" id="CHEBI:30616"/>
    </ligand>
</feature>
<dbReference type="Gene3D" id="1.10.510.10">
    <property type="entry name" value="Transferase(Phosphotransferase) domain 1"/>
    <property type="match status" value="1"/>
</dbReference>
<comment type="cofactor">
    <cofactor evidence="1">
        <name>Mg(2+)</name>
        <dbReference type="ChEBI" id="CHEBI:18420"/>
    </cofactor>
</comment>
<feature type="region of interest" description="Disordered" evidence="9">
    <location>
        <begin position="497"/>
        <end position="550"/>
    </location>
</feature>
<evidence type="ECO:0000256" key="5">
    <source>
        <dbReference type="ARBA" id="ARBA00022777"/>
    </source>
</evidence>
<dbReference type="CDD" id="cd13118">
    <property type="entry name" value="POLO_box_1"/>
    <property type="match status" value="1"/>
</dbReference>
<dbReference type="PANTHER" id="PTHR24345">
    <property type="entry name" value="SERINE/THREONINE-PROTEIN KINASE PLK"/>
    <property type="match status" value="1"/>
</dbReference>
<comment type="caution">
    <text evidence="12">The sequence shown here is derived from an EMBL/GenBank/DDBJ whole genome shotgun (WGS) entry which is preliminary data.</text>
</comment>
<feature type="domain" description="POLO box" evidence="11">
    <location>
        <begin position="404"/>
        <end position="486"/>
    </location>
</feature>
<dbReference type="GO" id="GO:0004674">
    <property type="term" value="F:protein serine/threonine kinase activity"/>
    <property type="evidence" value="ECO:0007669"/>
    <property type="project" value="UniProtKB-KW"/>
</dbReference>
<dbReference type="PROSITE" id="PS50011">
    <property type="entry name" value="PROTEIN_KINASE_DOM"/>
    <property type="match status" value="1"/>
</dbReference>
<protein>
    <recommendedName>
        <fullName evidence="8">Serine/threonine-protein kinase PLK</fullName>
        <ecNumber evidence="8">2.7.11.21</ecNumber>
    </recommendedName>
    <alternativeName>
        <fullName evidence="8">Polo-like kinase</fullName>
    </alternativeName>
</protein>
<reference evidence="12" key="1">
    <citation type="submission" date="2022-01" db="EMBL/GenBank/DDBJ databases">
        <title>Genome Sequence Resource for Two Populations of Ditylenchus destructor, the Migratory Endoparasitic Phytonematode.</title>
        <authorList>
            <person name="Zhang H."/>
            <person name="Lin R."/>
            <person name="Xie B."/>
        </authorList>
    </citation>
    <scope>NUCLEOTIDE SEQUENCE</scope>
    <source>
        <strain evidence="12">BazhouSP</strain>
    </source>
</reference>
<dbReference type="Gene3D" id="3.30.1120.30">
    <property type="entry name" value="POLO box domain"/>
    <property type="match status" value="2"/>
</dbReference>
<evidence type="ECO:0000256" key="4">
    <source>
        <dbReference type="ARBA" id="ARBA00022741"/>
    </source>
</evidence>
<dbReference type="GO" id="GO:0007052">
    <property type="term" value="P:mitotic spindle organization"/>
    <property type="evidence" value="ECO:0007669"/>
    <property type="project" value="TreeGrafter"/>
</dbReference>
<keyword evidence="13" id="KW-1185">Reference proteome</keyword>
<dbReference type="GO" id="GO:0000922">
    <property type="term" value="C:spindle pole"/>
    <property type="evidence" value="ECO:0007669"/>
    <property type="project" value="TreeGrafter"/>
</dbReference>
<dbReference type="FunFam" id="3.30.200.20:FF:000042">
    <property type="entry name" value="Aurora kinase A"/>
    <property type="match status" value="1"/>
</dbReference>
<dbReference type="InterPro" id="IPR000719">
    <property type="entry name" value="Prot_kinase_dom"/>
</dbReference>
<dbReference type="InterPro" id="IPR000959">
    <property type="entry name" value="POLO_box_dom"/>
</dbReference>
<evidence type="ECO:0000256" key="7">
    <source>
        <dbReference type="PROSITE-ProRule" id="PRU10141"/>
    </source>
</evidence>
<evidence type="ECO:0000256" key="6">
    <source>
        <dbReference type="ARBA" id="ARBA00022840"/>
    </source>
</evidence>
<evidence type="ECO:0000256" key="2">
    <source>
        <dbReference type="ARBA" id="ARBA00022527"/>
    </source>
</evidence>
<sequence length="660" mass="74770">MLEYDRLSDPSCMHPRNRAISVPNLATTRSHNELPSHVFDKSGVAYEVGRFLGKGGFAKCFLATSDQQEFALKVISKSTIQKPTHASKIKREILTHYSLRHPNIVALYSSFEDAENRYMLLEYCPNRTLADYIESTPGRFINEPNALIFLKQLLKAVNYLHTDCGILHRDIKPGNILLSREFTVKLADFGFCASIKELEQRTEHAVCGTPNYVPNEVIQRMGHSVYSESWAIACTFYCMLYGKPPFHSESLETTYAKIRHCDYIFPSHFSVSTKAQDFVRRILVADRLKRLTVDGMLTHPIFSPISRSFSYGSGLNSATESNQLQLCHSTNRKTTEFSPNPTYIREKIKNALVDSGLGAEVLHGNVSKFIGQILERYVKCITCVLDSQDPHYLFPLETELPPSFVIKWVDYTNKFGFGATFKDGTRAILFNDQSTISVSASENRLSYRRRKFDEEALSWPALDEPPTNELAEKTELLRFLRKYMDRELYSFLRQEPPADKREHCQRKSSSGHESGDSTSDVSHMGGCRTGRSHLMPGAHRGRRSASHTTRRPLTHIVDFRKMSNALLMLMSDGTCQVNFTDTRCKLAFSIATLSDARRAIRVHFVTADHTVHAFELGSNLDLSWALPDELSAHLSAMEIFISPYCQTLNAKLPAFCSTDC</sequence>
<dbReference type="Proteomes" id="UP001201812">
    <property type="component" value="Unassembled WGS sequence"/>
</dbReference>
<evidence type="ECO:0000313" key="12">
    <source>
        <dbReference type="EMBL" id="KAI1721901.1"/>
    </source>
</evidence>
<dbReference type="GO" id="GO:0005524">
    <property type="term" value="F:ATP binding"/>
    <property type="evidence" value="ECO:0007669"/>
    <property type="project" value="UniProtKB-UniRule"/>
</dbReference>
<evidence type="ECO:0000256" key="9">
    <source>
        <dbReference type="SAM" id="MobiDB-lite"/>
    </source>
</evidence>
<keyword evidence="6 7" id="KW-0067">ATP-binding</keyword>
<evidence type="ECO:0000256" key="8">
    <source>
        <dbReference type="RuleBase" id="RU361162"/>
    </source>
</evidence>
<keyword evidence="3 8" id="KW-0808">Transferase</keyword>
<evidence type="ECO:0000313" key="13">
    <source>
        <dbReference type="Proteomes" id="UP001201812"/>
    </source>
</evidence>